<evidence type="ECO:0000313" key="3">
    <source>
        <dbReference type="Proteomes" id="UP000019150"/>
    </source>
</evidence>
<dbReference type="RefSeq" id="WP_025350030.1">
    <property type="nucleotide sequence ID" value="NZ_CP006850.1"/>
</dbReference>
<evidence type="ECO:0000313" key="2">
    <source>
        <dbReference type="EMBL" id="AHH18595.1"/>
    </source>
</evidence>
<dbReference type="Proteomes" id="UP000019150">
    <property type="component" value="Chromosome"/>
</dbReference>
<dbReference type="InterPro" id="IPR037401">
    <property type="entry name" value="SnoaL-like"/>
</dbReference>
<organism evidence="2 3">
    <name type="scientific">Nocardia nova SH22a</name>
    <dbReference type="NCBI Taxonomy" id="1415166"/>
    <lineage>
        <taxon>Bacteria</taxon>
        <taxon>Bacillati</taxon>
        <taxon>Actinomycetota</taxon>
        <taxon>Actinomycetes</taxon>
        <taxon>Mycobacteriales</taxon>
        <taxon>Nocardiaceae</taxon>
        <taxon>Nocardia</taxon>
    </lineage>
</organism>
<feature type="domain" description="SnoaL-like" evidence="1">
    <location>
        <begin position="16"/>
        <end position="139"/>
    </location>
</feature>
<sequence>MESSRTDVADLAIRLERIEATEAIRRVVHEFSHGFDRRELDRLLAVWHPEAVWLVAPGHEGVGHEGIRAVALASWDQMATTHHWNCNEVFDVDVDAGRGTGLVNVIALVRTREGEWHQSAATYHDTYVRVDGAWVIEGRNAEIHATLDLGRAPANHPWGDIAAADANGQ</sequence>
<protein>
    <submittedName>
        <fullName evidence="2">SnoaL-like domain-containing protein</fullName>
    </submittedName>
</protein>
<dbReference type="eggNOG" id="COG3631">
    <property type="taxonomic scope" value="Bacteria"/>
</dbReference>
<dbReference type="PATRIC" id="fig|1415166.3.peg.3909"/>
<dbReference type="Pfam" id="PF13577">
    <property type="entry name" value="SnoaL_4"/>
    <property type="match status" value="1"/>
</dbReference>
<evidence type="ECO:0000259" key="1">
    <source>
        <dbReference type="Pfam" id="PF13577"/>
    </source>
</evidence>
<proteinExistence type="predicted"/>
<dbReference type="InterPro" id="IPR032710">
    <property type="entry name" value="NTF2-like_dom_sf"/>
</dbReference>
<dbReference type="STRING" id="1415166.NONO_c38110"/>
<dbReference type="EMBL" id="CP006850">
    <property type="protein sequence ID" value="AHH18595.1"/>
    <property type="molecule type" value="Genomic_DNA"/>
</dbReference>
<accession>W5TGU9</accession>
<dbReference type="KEGG" id="nno:NONO_c38110"/>
<dbReference type="HOGENOM" id="CLU_106738_7_3_11"/>
<dbReference type="CDD" id="cd00531">
    <property type="entry name" value="NTF2_like"/>
    <property type="match status" value="1"/>
</dbReference>
<dbReference type="Gene3D" id="3.10.450.50">
    <property type="match status" value="1"/>
</dbReference>
<dbReference type="OrthoDB" id="1492465at2"/>
<dbReference type="AlphaFoldDB" id="W5TGU9"/>
<dbReference type="SUPFAM" id="SSF54427">
    <property type="entry name" value="NTF2-like"/>
    <property type="match status" value="1"/>
</dbReference>
<name>W5TGU9_9NOCA</name>
<reference evidence="2 3" key="1">
    <citation type="journal article" date="2014" name="Appl. Environ. Microbiol.">
        <title>Insights into the Microbial Degradation of Rubber and Gutta-Percha by Analysis of the Complete Genome of Nocardia nova SH22a.</title>
        <authorList>
            <person name="Luo Q."/>
            <person name="Hiessl S."/>
            <person name="Poehlein A."/>
            <person name="Daniel R."/>
            <person name="Steinbuchel A."/>
        </authorList>
    </citation>
    <scope>NUCLEOTIDE SEQUENCE [LARGE SCALE GENOMIC DNA]</scope>
    <source>
        <strain evidence="2">SH22a</strain>
    </source>
</reference>
<keyword evidence="3" id="KW-1185">Reference proteome</keyword>
<gene>
    <name evidence="2" type="ORF">NONO_c38110</name>
</gene>